<dbReference type="GO" id="GO:0019253">
    <property type="term" value="P:reductive pentose-phosphate cycle"/>
    <property type="evidence" value="ECO:0007669"/>
    <property type="project" value="UniProtKB-KW"/>
</dbReference>
<keyword evidence="1" id="KW-0150">Chloroplast</keyword>
<gene>
    <name evidence="12" type="ordered locus">LOC_Os12g17600</name>
</gene>
<evidence type="ECO:0000256" key="7">
    <source>
        <dbReference type="ARBA" id="ARBA00023300"/>
    </source>
</evidence>
<dbReference type="InterPro" id="IPR000894">
    <property type="entry name" value="RuBisCO_ssu_dom"/>
</dbReference>
<comment type="similarity">
    <text evidence="8">Belongs to the RuBisCO small chain family.</text>
</comment>
<dbReference type="SUPFAM" id="SSF55239">
    <property type="entry name" value="RuBisCO, small subunit"/>
    <property type="match status" value="1"/>
</dbReference>
<feature type="domain" description="Ribulose-1,5-bisphosphate carboxylase small subunit N-terminal" evidence="11">
    <location>
        <begin position="8"/>
        <end position="31"/>
    </location>
</feature>
<organism evidence="12">
    <name type="scientific">Oryza sativa subsp. japonica</name>
    <name type="common">Rice</name>
    <dbReference type="NCBI Taxonomy" id="39947"/>
    <lineage>
        <taxon>Eukaryota</taxon>
        <taxon>Viridiplantae</taxon>
        <taxon>Streptophyta</taxon>
        <taxon>Embryophyta</taxon>
        <taxon>Tracheophyta</taxon>
        <taxon>Spermatophyta</taxon>
        <taxon>Magnoliopsida</taxon>
        <taxon>Liliopsida</taxon>
        <taxon>Poales</taxon>
        <taxon>Poaceae</taxon>
        <taxon>BOP clade</taxon>
        <taxon>Oryzoideae</taxon>
        <taxon>Oryzeae</taxon>
        <taxon>Oryzinae</taxon>
        <taxon>Oryza</taxon>
        <taxon>Oryza sativa</taxon>
    </lineage>
</organism>
<comment type="subunit">
    <text evidence="8">Heterohexadecamer of 8 large and 8 small subunits.</text>
</comment>
<accession>H2KWZ9</accession>
<dbReference type="Pfam" id="PF12338">
    <property type="entry name" value="RbcS"/>
    <property type="match status" value="1"/>
</dbReference>
<reference evidence="12" key="2">
    <citation type="submission" date="2005-04" db="EMBL/GenBank/DDBJ databases">
        <authorList>
            <person name="Buell C.R."/>
            <person name="Wing R.A."/>
            <person name="McCombie W.A."/>
            <person name="Ouyang S."/>
        </authorList>
    </citation>
    <scope>NUCLEOTIDE SEQUENCE</scope>
</reference>
<keyword evidence="6 8" id="KW-0601">Photorespiration</keyword>
<keyword evidence="5" id="KW-0809">Transit peptide</keyword>
<evidence type="ECO:0000313" key="12">
    <source>
        <dbReference type="EMBL" id="ABG21958.1"/>
    </source>
</evidence>
<evidence type="ECO:0000256" key="8">
    <source>
        <dbReference type="RuleBase" id="RU003627"/>
    </source>
</evidence>
<reference evidence="12" key="3">
    <citation type="submission" date="2006-01" db="EMBL/GenBank/DDBJ databases">
        <authorList>
            <person name="Buell R."/>
        </authorList>
    </citation>
    <scope>NUCLEOTIDE SEQUENCE</scope>
</reference>
<dbReference type="GO" id="GO:0009853">
    <property type="term" value="P:photorespiration"/>
    <property type="evidence" value="ECO:0007669"/>
    <property type="project" value="UniProtKB-UniRule"/>
</dbReference>
<feature type="region of interest" description="Disordered" evidence="9">
    <location>
        <begin position="97"/>
        <end position="127"/>
    </location>
</feature>
<evidence type="ECO:0000256" key="3">
    <source>
        <dbReference type="ARBA" id="ARBA00022567"/>
    </source>
</evidence>
<dbReference type="InterPro" id="IPR036385">
    <property type="entry name" value="RuBisCO_ssu_sf"/>
</dbReference>
<sequence length="148" mass="15944">MAPSVMASSATTVAPFQGLKSTAGMPVARRSGNSSFGNVSNGGRIRCMQVWPIEGIKKFETLSYLPPLTVEDLLKQIEYLLRSKWVPCLERPRRRTLMHSSVSSASTTSGRCSSSASSPTSPRAARSLVATKPSSSYIALFNCSSLIR</sequence>
<dbReference type="PANTHER" id="PTHR31262">
    <property type="entry name" value="RIBULOSE BISPHOSPHATE CARBOXYLASE SMALL CHAIN 1, CHLOROPLASTIC"/>
    <property type="match status" value="1"/>
</dbReference>
<dbReference type="Pfam" id="PF00101">
    <property type="entry name" value="RuBisCO_small"/>
    <property type="match status" value="1"/>
</dbReference>
<protein>
    <recommendedName>
        <fullName evidence="8">Ribulose bisphosphate carboxylase small subunit</fullName>
        <shortName evidence="8">RuBisCO small subunit</shortName>
    </recommendedName>
</protein>
<keyword evidence="3" id="KW-0113">Calvin cycle</keyword>
<evidence type="ECO:0000256" key="5">
    <source>
        <dbReference type="ARBA" id="ARBA00022946"/>
    </source>
</evidence>
<dbReference type="EMBL" id="DP000011">
    <property type="protein sequence ID" value="ABG21958.1"/>
    <property type="molecule type" value="Genomic_DNA"/>
</dbReference>
<dbReference type="Gene3D" id="3.30.190.10">
    <property type="entry name" value="Ribulose bisphosphate carboxylase, small subunit"/>
    <property type="match status" value="1"/>
</dbReference>
<name>H2KWZ9_ORYSJ</name>
<keyword evidence="2 8" id="KW-0602">Photosynthesis</keyword>
<evidence type="ECO:0000256" key="9">
    <source>
        <dbReference type="SAM" id="MobiDB-lite"/>
    </source>
</evidence>
<dbReference type="InterPro" id="IPR024681">
    <property type="entry name" value="RuBisCO_ssu"/>
</dbReference>
<evidence type="ECO:0000256" key="6">
    <source>
        <dbReference type="ARBA" id="ARBA00023238"/>
    </source>
</evidence>
<evidence type="ECO:0000259" key="11">
    <source>
        <dbReference type="Pfam" id="PF12338"/>
    </source>
</evidence>
<dbReference type="PANTHER" id="PTHR31262:SF10">
    <property type="entry name" value="RIBULOSE BISPHOSPHATE CARBOXYLASE SMALL SUBUNIT 1A, CHLOROPLASTIC-RELATED"/>
    <property type="match status" value="1"/>
</dbReference>
<reference evidence="12" key="1">
    <citation type="journal article" date="2005" name="BMC Biol.">
        <title>The sequence of rice chromosomes 11 and 12, rich in disease resistance genes and recent gene duplications.</title>
        <authorList>
            <consortium name="The rice chromosomes 11 and 12 sequencing consortia"/>
        </authorList>
    </citation>
    <scope>NUCLEOTIDE SEQUENCE [LARGE SCALE GENOMIC DNA]</scope>
</reference>
<dbReference type="AlphaFoldDB" id="H2KWZ9"/>
<feature type="domain" description="Ribulose bisphosphate carboxylase small subunit" evidence="10">
    <location>
        <begin position="59"/>
        <end position="93"/>
    </location>
</feature>
<evidence type="ECO:0000256" key="4">
    <source>
        <dbReference type="ARBA" id="ARBA00022640"/>
    </source>
</evidence>
<evidence type="ECO:0000256" key="1">
    <source>
        <dbReference type="ARBA" id="ARBA00022528"/>
    </source>
</evidence>
<feature type="compositionally biased region" description="Low complexity" evidence="9">
    <location>
        <begin position="100"/>
        <end position="127"/>
    </location>
</feature>
<keyword evidence="4 8" id="KW-0934">Plastid</keyword>
<evidence type="ECO:0000256" key="2">
    <source>
        <dbReference type="ARBA" id="ARBA00022531"/>
    </source>
</evidence>
<dbReference type="PRINTS" id="PR00152">
    <property type="entry name" value="RUBISCOSMALL"/>
</dbReference>
<keyword evidence="7 8" id="KW-0120">Carbon dioxide fixation</keyword>
<proteinExistence type="inferred from homology"/>
<comment type="function">
    <text evidence="8">RuBisCO catalyzes two reactions: the carboxylation of D-ribulose 1,5-bisphosphate, the primary event in carbon dioxide fixation, as well as the oxidative fragmentation of the pentose substrate. Both reactions occur simultaneously and in competition at the same active site. Although the small subunit is not catalytic it is essential for maximal activity.</text>
</comment>
<dbReference type="InterPro" id="IPR024680">
    <property type="entry name" value="RuBisCO_ssu_N"/>
</dbReference>
<evidence type="ECO:0000259" key="10">
    <source>
        <dbReference type="Pfam" id="PF00101"/>
    </source>
</evidence>